<evidence type="ECO:0000259" key="1">
    <source>
        <dbReference type="Pfam" id="PF11274"/>
    </source>
</evidence>
<dbReference type="Pfam" id="PF11274">
    <property type="entry name" value="DUF3074"/>
    <property type="match status" value="1"/>
</dbReference>
<name>A0AAF0E0K4_9BASI</name>
<evidence type="ECO:0000313" key="3">
    <source>
        <dbReference type="Proteomes" id="UP001214603"/>
    </source>
</evidence>
<protein>
    <recommendedName>
        <fullName evidence="1">DUF3074 domain-containing protein</fullName>
    </recommendedName>
</protein>
<dbReference type="Proteomes" id="UP001214603">
    <property type="component" value="Chromosome 2"/>
</dbReference>
<dbReference type="PANTHER" id="PTHR40370:SF1">
    <property type="entry name" value="DUF3074 DOMAIN-CONTAINING PROTEIN"/>
    <property type="match status" value="1"/>
</dbReference>
<accession>A0AAF0E0K4</accession>
<feature type="domain" description="DUF3074" evidence="1">
    <location>
        <begin position="72"/>
        <end position="256"/>
    </location>
</feature>
<keyword evidence="3" id="KW-1185">Reference proteome</keyword>
<dbReference type="InterPro" id="IPR023393">
    <property type="entry name" value="START-like_dom_sf"/>
</dbReference>
<dbReference type="AlphaFoldDB" id="A0AAF0E0K4"/>
<dbReference type="InterPro" id="IPR024500">
    <property type="entry name" value="DUF3074"/>
</dbReference>
<proteinExistence type="predicted"/>
<dbReference type="SUPFAM" id="SSF55961">
    <property type="entry name" value="Bet v1-like"/>
    <property type="match status" value="1"/>
</dbReference>
<sequence>MQLAAAPLPRGEIPAVESSAWPAFLTACVREAFARARAAQEVPKRARGAGADAVQCGAAPSASAGRLHRAQWHTRASRHAVPYDAFVRGLFEEHTRHEQEYIESLERVTCLESLGAHVGVWQNEYRLPPLTANRDFVELVFCIPLPPHAEPFSEAHEARAVEAAPWRPGAPPVPAPAAGERRAFLVLSQPVAHAPTPGYVRAYYASVEAVAECGDGATEWMMTVQTDSAGWVPLFLQEWMMPAKIAEDVPSFLAWVRRGAT</sequence>
<gene>
    <name evidence="2" type="ORF">MOBT1_001111</name>
</gene>
<reference evidence="2" key="1">
    <citation type="submission" date="2023-03" db="EMBL/GenBank/DDBJ databases">
        <title>Mating type loci evolution in Malassezia.</title>
        <authorList>
            <person name="Coelho M.A."/>
        </authorList>
    </citation>
    <scope>NUCLEOTIDE SEQUENCE</scope>
    <source>
        <strain evidence="2">CBS 7876</strain>
    </source>
</reference>
<dbReference type="EMBL" id="CP119935">
    <property type="protein sequence ID" value="WFD02429.1"/>
    <property type="molecule type" value="Genomic_DNA"/>
</dbReference>
<dbReference type="PANTHER" id="PTHR40370">
    <property type="entry name" value="EXPRESSED PROTEIN"/>
    <property type="match status" value="1"/>
</dbReference>
<dbReference type="Gene3D" id="3.30.530.20">
    <property type="match status" value="1"/>
</dbReference>
<organism evidence="2 3">
    <name type="scientific">Malassezia obtusa</name>
    <dbReference type="NCBI Taxonomy" id="76774"/>
    <lineage>
        <taxon>Eukaryota</taxon>
        <taxon>Fungi</taxon>
        <taxon>Dikarya</taxon>
        <taxon>Basidiomycota</taxon>
        <taxon>Ustilaginomycotina</taxon>
        <taxon>Malasseziomycetes</taxon>
        <taxon>Malasseziales</taxon>
        <taxon>Malasseziaceae</taxon>
        <taxon>Malassezia</taxon>
    </lineage>
</organism>
<evidence type="ECO:0000313" key="2">
    <source>
        <dbReference type="EMBL" id="WFD02429.1"/>
    </source>
</evidence>